<proteinExistence type="inferred from homology"/>
<evidence type="ECO:0000256" key="1">
    <source>
        <dbReference type="ARBA" id="ARBA00006817"/>
    </source>
</evidence>
<dbReference type="Proteomes" id="UP001274321">
    <property type="component" value="Unassembled WGS sequence"/>
</dbReference>
<gene>
    <name evidence="3" type="ORF">SCD90_02925</name>
</gene>
<evidence type="ECO:0000313" key="4">
    <source>
        <dbReference type="Proteomes" id="UP001274321"/>
    </source>
</evidence>
<accession>A0ABU4RJI9</accession>
<dbReference type="SUPFAM" id="SSF55961">
    <property type="entry name" value="Bet v1-like"/>
    <property type="match status" value="1"/>
</dbReference>
<dbReference type="InterPro" id="IPR023393">
    <property type="entry name" value="START-like_dom_sf"/>
</dbReference>
<comment type="caution">
    <text evidence="3">The sequence shown here is derived from an EMBL/GenBank/DDBJ whole genome shotgun (WGS) entry which is preliminary data.</text>
</comment>
<protein>
    <submittedName>
        <fullName evidence="3">SRPBCC domain-containing protein</fullName>
    </submittedName>
</protein>
<organism evidence="3 4">
    <name type="scientific">Terrihabitans rhizophilus</name>
    <dbReference type="NCBI Taxonomy" id="3092662"/>
    <lineage>
        <taxon>Bacteria</taxon>
        <taxon>Pseudomonadati</taxon>
        <taxon>Pseudomonadota</taxon>
        <taxon>Alphaproteobacteria</taxon>
        <taxon>Hyphomicrobiales</taxon>
        <taxon>Terrihabitans</taxon>
    </lineage>
</organism>
<comment type="similarity">
    <text evidence="1">Belongs to the AHA1 family.</text>
</comment>
<dbReference type="Pfam" id="PF08327">
    <property type="entry name" value="AHSA1"/>
    <property type="match status" value="1"/>
</dbReference>
<dbReference type="InterPro" id="IPR013538">
    <property type="entry name" value="ASHA1/2-like_C"/>
</dbReference>
<evidence type="ECO:0000313" key="3">
    <source>
        <dbReference type="EMBL" id="MDX6805009.1"/>
    </source>
</evidence>
<feature type="domain" description="Activator of Hsp90 ATPase homologue 1/2-like C-terminal" evidence="2">
    <location>
        <begin position="21"/>
        <end position="167"/>
    </location>
</feature>
<reference evidence="3 4" key="1">
    <citation type="submission" date="2023-11" db="EMBL/GenBank/DDBJ databases">
        <authorList>
            <person name="Bao R."/>
        </authorList>
    </citation>
    <scope>NUCLEOTIDE SEQUENCE [LARGE SCALE GENOMIC DNA]</scope>
    <source>
        <strain evidence="3 4">PJ23</strain>
    </source>
</reference>
<name>A0ABU4RJI9_9HYPH</name>
<evidence type="ECO:0000259" key="2">
    <source>
        <dbReference type="Pfam" id="PF08327"/>
    </source>
</evidence>
<dbReference type="Gene3D" id="3.30.530.20">
    <property type="match status" value="1"/>
</dbReference>
<sequence length="173" mass="19180">MTDAVDTGNEAIFRISRVFAAPRQRVWDAFTKQDQLAQWSGPKGVTCRFHTFDMRPGGFNHYSMQGEGFPPSYGKSVYPEVEEPSRLVWVNSFADENGNVARAPFADTWPLEMLTTVTFEERGESTLLSLEWVPLNPTEEERATFIAGMSGMTAGWNGSFEGLDAFLAGGQPA</sequence>
<dbReference type="RefSeq" id="WP_319843115.1">
    <property type="nucleotide sequence ID" value="NZ_JAXAFJ010000001.1"/>
</dbReference>
<dbReference type="CDD" id="cd07814">
    <property type="entry name" value="SRPBCC_CalC_Aha1-like"/>
    <property type="match status" value="1"/>
</dbReference>
<keyword evidence="4" id="KW-1185">Reference proteome</keyword>
<dbReference type="EMBL" id="JAXAFJ010000001">
    <property type="protein sequence ID" value="MDX6805009.1"/>
    <property type="molecule type" value="Genomic_DNA"/>
</dbReference>